<dbReference type="Pfam" id="PF25071">
    <property type="entry name" value="DUF7795"/>
    <property type="match status" value="1"/>
</dbReference>
<name>A0A8T2QRB5_CERRI</name>
<proteinExistence type="predicted"/>
<organism evidence="2 3">
    <name type="scientific">Ceratopteris richardii</name>
    <name type="common">Triangle waterfern</name>
    <dbReference type="NCBI Taxonomy" id="49495"/>
    <lineage>
        <taxon>Eukaryota</taxon>
        <taxon>Viridiplantae</taxon>
        <taxon>Streptophyta</taxon>
        <taxon>Embryophyta</taxon>
        <taxon>Tracheophyta</taxon>
        <taxon>Polypodiopsida</taxon>
        <taxon>Polypodiidae</taxon>
        <taxon>Polypodiales</taxon>
        <taxon>Pteridineae</taxon>
        <taxon>Pteridaceae</taxon>
        <taxon>Parkerioideae</taxon>
        <taxon>Ceratopteris</taxon>
    </lineage>
</organism>
<dbReference type="OrthoDB" id="744228at2759"/>
<feature type="domain" description="DUF7795" evidence="1">
    <location>
        <begin position="25"/>
        <end position="142"/>
    </location>
</feature>
<comment type="caution">
    <text evidence="2">The sequence shown here is derived from an EMBL/GenBank/DDBJ whole genome shotgun (WGS) entry which is preliminary data.</text>
</comment>
<feature type="non-terminal residue" evidence="2">
    <location>
        <position position="167"/>
    </location>
</feature>
<protein>
    <recommendedName>
        <fullName evidence="1">DUF7795 domain-containing protein</fullName>
    </recommendedName>
</protein>
<dbReference type="AlphaFoldDB" id="A0A8T2QRB5"/>
<dbReference type="InterPro" id="IPR056697">
    <property type="entry name" value="DUF7795"/>
</dbReference>
<evidence type="ECO:0000259" key="1">
    <source>
        <dbReference type="Pfam" id="PF25071"/>
    </source>
</evidence>
<sequence length="167" mass="18842">MSHTSTLRSKEGLLVFMAFVKGSSSMNEASHCFNKFVQRVSHLSEMHQSSSKFIAGYQQELEKLRRPPLDDSSSVVKDLFKGVPSPRVKNYIELGGHHLQSKRQSLVKLNGFLKNLNDHISKAQIYSKELGKLVDKVTMLMDADLEKNTSKDLSNFSLKQLDGDVEQ</sequence>
<evidence type="ECO:0000313" key="2">
    <source>
        <dbReference type="EMBL" id="KAH7286406.1"/>
    </source>
</evidence>
<dbReference type="Proteomes" id="UP000825935">
    <property type="component" value="Chromosome 32"/>
</dbReference>
<dbReference type="PANTHER" id="PTHR35305:SF2">
    <property type="entry name" value="FAD-BINDING PROTEIN"/>
    <property type="match status" value="1"/>
</dbReference>
<accession>A0A8T2QRB5</accession>
<reference evidence="2" key="1">
    <citation type="submission" date="2021-08" db="EMBL/GenBank/DDBJ databases">
        <title>WGS assembly of Ceratopteris richardii.</title>
        <authorList>
            <person name="Marchant D.B."/>
            <person name="Chen G."/>
            <person name="Jenkins J."/>
            <person name="Shu S."/>
            <person name="Leebens-Mack J."/>
            <person name="Grimwood J."/>
            <person name="Schmutz J."/>
            <person name="Soltis P."/>
            <person name="Soltis D."/>
            <person name="Chen Z.-H."/>
        </authorList>
    </citation>
    <scope>NUCLEOTIDE SEQUENCE</scope>
    <source>
        <strain evidence="2">Whitten #5841</strain>
        <tissue evidence="2">Leaf</tissue>
    </source>
</reference>
<dbReference type="PANTHER" id="PTHR35305">
    <property type="entry name" value="FAD-BINDING PROTEIN"/>
    <property type="match status" value="1"/>
</dbReference>
<keyword evidence="3" id="KW-1185">Reference proteome</keyword>
<dbReference type="EMBL" id="CM035437">
    <property type="protein sequence ID" value="KAH7286406.1"/>
    <property type="molecule type" value="Genomic_DNA"/>
</dbReference>
<evidence type="ECO:0000313" key="3">
    <source>
        <dbReference type="Proteomes" id="UP000825935"/>
    </source>
</evidence>
<gene>
    <name evidence="2" type="ORF">KP509_32G005600</name>
</gene>